<proteinExistence type="predicted"/>
<dbReference type="Proteomes" id="UP000217199">
    <property type="component" value="Unassembled WGS sequence"/>
</dbReference>
<feature type="chain" id="PRO_5013682455" evidence="1">
    <location>
        <begin position="24"/>
        <end position="75"/>
    </location>
</feature>
<gene>
    <name evidence="2" type="ORF">PNOK_0119800</name>
</gene>
<feature type="signal peptide" evidence="1">
    <location>
        <begin position="1"/>
        <end position="23"/>
    </location>
</feature>
<keyword evidence="1" id="KW-0732">Signal</keyword>
<evidence type="ECO:0000313" key="3">
    <source>
        <dbReference type="Proteomes" id="UP000217199"/>
    </source>
</evidence>
<dbReference type="EMBL" id="NBII01000001">
    <property type="protein sequence ID" value="PAV24130.1"/>
    <property type="molecule type" value="Genomic_DNA"/>
</dbReference>
<organism evidence="2 3">
    <name type="scientific">Pyrrhoderma noxium</name>
    <dbReference type="NCBI Taxonomy" id="2282107"/>
    <lineage>
        <taxon>Eukaryota</taxon>
        <taxon>Fungi</taxon>
        <taxon>Dikarya</taxon>
        <taxon>Basidiomycota</taxon>
        <taxon>Agaricomycotina</taxon>
        <taxon>Agaricomycetes</taxon>
        <taxon>Hymenochaetales</taxon>
        <taxon>Hymenochaetaceae</taxon>
        <taxon>Pyrrhoderma</taxon>
    </lineage>
</organism>
<dbReference type="InParanoid" id="A0A286UX13"/>
<comment type="caution">
    <text evidence="2">The sequence shown here is derived from an EMBL/GenBank/DDBJ whole genome shotgun (WGS) entry which is preliminary data.</text>
</comment>
<sequence length="75" mass="7551">MARFTFLSVFPLALLAMLSVASAATLETSDNCLGSGEGCVVDPPSTGDVTIQPIFCSACCNGFTPSLVGSSGVCN</sequence>
<accession>A0A286UX13</accession>
<name>A0A286UX13_9AGAM</name>
<evidence type="ECO:0000313" key="2">
    <source>
        <dbReference type="EMBL" id="PAV24130.1"/>
    </source>
</evidence>
<keyword evidence="3" id="KW-1185">Reference proteome</keyword>
<protein>
    <submittedName>
        <fullName evidence="2">Uncharacterized protein</fullName>
    </submittedName>
</protein>
<reference evidence="2 3" key="1">
    <citation type="journal article" date="2017" name="Mol. Ecol.">
        <title>Comparative and population genomic landscape of Phellinus noxius: A hypervariable fungus causing root rot in trees.</title>
        <authorList>
            <person name="Chung C.L."/>
            <person name="Lee T.J."/>
            <person name="Akiba M."/>
            <person name="Lee H.H."/>
            <person name="Kuo T.H."/>
            <person name="Liu D."/>
            <person name="Ke H.M."/>
            <person name="Yokoi T."/>
            <person name="Roa M.B."/>
            <person name="Lu M.J."/>
            <person name="Chang Y.Y."/>
            <person name="Ann P.J."/>
            <person name="Tsai J.N."/>
            <person name="Chen C.Y."/>
            <person name="Tzean S.S."/>
            <person name="Ota Y."/>
            <person name="Hattori T."/>
            <person name="Sahashi N."/>
            <person name="Liou R.F."/>
            <person name="Kikuchi T."/>
            <person name="Tsai I.J."/>
        </authorList>
    </citation>
    <scope>NUCLEOTIDE SEQUENCE [LARGE SCALE GENOMIC DNA]</scope>
    <source>
        <strain evidence="2 3">FFPRI411160</strain>
    </source>
</reference>
<dbReference type="AlphaFoldDB" id="A0A286UX13"/>
<evidence type="ECO:0000256" key="1">
    <source>
        <dbReference type="SAM" id="SignalP"/>
    </source>
</evidence>